<dbReference type="InterPro" id="IPR015422">
    <property type="entry name" value="PyrdxlP-dep_Trfase_small"/>
</dbReference>
<comment type="cofactor">
    <cofactor evidence="1">
        <name>pyridoxal 5'-phosphate</name>
        <dbReference type="ChEBI" id="CHEBI:597326"/>
    </cofactor>
</comment>
<dbReference type="OrthoDB" id="9801052at2"/>
<dbReference type="InterPro" id="IPR015424">
    <property type="entry name" value="PyrdxlP-dep_Trfase"/>
</dbReference>
<accession>A0A2P8PYE1</accession>
<gene>
    <name evidence="4" type="ORF">C6Y14_33895</name>
</gene>
<keyword evidence="4" id="KW-0808">Transferase</keyword>
<dbReference type="Gene3D" id="3.90.1150.10">
    <property type="entry name" value="Aspartate Aminotransferase, domain 1"/>
    <property type="match status" value="1"/>
</dbReference>
<evidence type="ECO:0000256" key="2">
    <source>
        <dbReference type="ARBA" id="ARBA00022898"/>
    </source>
</evidence>
<dbReference type="InterPro" id="IPR005814">
    <property type="entry name" value="Aminotrans_3"/>
</dbReference>
<dbReference type="AlphaFoldDB" id="A0A2P8PYE1"/>
<proteinExistence type="inferred from homology"/>
<keyword evidence="5" id="KW-1185">Reference proteome</keyword>
<dbReference type="RefSeq" id="WP_107020713.1">
    <property type="nucleotide sequence ID" value="NZ_KZ679053.1"/>
</dbReference>
<dbReference type="Gene3D" id="3.40.640.10">
    <property type="entry name" value="Type I PLP-dependent aspartate aminotransferase-like (Major domain)"/>
    <property type="match status" value="1"/>
</dbReference>
<comment type="caution">
    <text evidence="4">The sequence shown here is derived from an EMBL/GenBank/DDBJ whole genome shotgun (WGS) entry which is preliminary data.</text>
</comment>
<dbReference type="SUPFAM" id="SSF53383">
    <property type="entry name" value="PLP-dependent transferases"/>
    <property type="match status" value="1"/>
</dbReference>
<reference evidence="4 5" key="1">
    <citation type="submission" date="2018-03" db="EMBL/GenBank/DDBJ databases">
        <title>Streptomyces dioscori sp. nov., a novel endophytic actinobacterium isolated from bulbil of Dioscorea bulbifera L.</title>
        <authorList>
            <person name="Zhikuan W."/>
        </authorList>
    </citation>
    <scope>NUCLEOTIDE SEQUENCE [LARGE SCALE GENOMIC DNA]</scope>
    <source>
        <strain evidence="4 5">A217</strain>
    </source>
</reference>
<dbReference type="Pfam" id="PF00202">
    <property type="entry name" value="Aminotran_3"/>
    <property type="match status" value="1"/>
</dbReference>
<evidence type="ECO:0000256" key="1">
    <source>
        <dbReference type="ARBA" id="ARBA00001933"/>
    </source>
</evidence>
<evidence type="ECO:0000313" key="5">
    <source>
        <dbReference type="Proteomes" id="UP000240429"/>
    </source>
</evidence>
<evidence type="ECO:0000313" key="4">
    <source>
        <dbReference type="EMBL" id="PSM39016.1"/>
    </source>
</evidence>
<dbReference type="GO" id="GO:0030170">
    <property type="term" value="F:pyridoxal phosphate binding"/>
    <property type="evidence" value="ECO:0007669"/>
    <property type="project" value="InterPro"/>
</dbReference>
<protein>
    <submittedName>
        <fullName evidence="4">Aspartate aminotransferase family protein</fullName>
    </submittedName>
</protein>
<keyword evidence="2 3" id="KW-0663">Pyridoxal phosphate</keyword>
<dbReference type="GO" id="GO:0008483">
    <property type="term" value="F:transaminase activity"/>
    <property type="evidence" value="ECO:0007669"/>
    <property type="project" value="UniProtKB-KW"/>
</dbReference>
<name>A0A2P8PYE1_9ACTN</name>
<dbReference type="PANTHER" id="PTHR43713:SF3">
    <property type="entry name" value="GLUTAMATE-1-SEMIALDEHYDE 2,1-AMINOMUTASE 1, CHLOROPLASTIC-RELATED"/>
    <property type="match status" value="1"/>
</dbReference>
<dbReference type="InterPro" id="IPR015421">
    <property type="entry name" value="PyrdxlP-dep_Trfase_major"/>
</dbReference>
<sequence>MTTTDVEAALREVLAVTEERYVANNPRSERRFRQAATVMPGGNTRTSLYYSPFPVTFVAGEGQFLTDLDGHRYVDLLGEYSAGLYGHSDPAVLTAVRKVLDEGLSYGGPNQYEVELAQEITHRFPSVELVRFTNSGTEANLFAIGAARAVTGRSKVLAFESGYHGGVLSFRGEAPLNAPYPYVVCEYNDVPGTLAAIREHRDDLAAVILEPMLGGGGAVPATAEFVRAIREATTRYDVVFILDEVMTSRLAPGGLQERLDVVPDLTTFGKYIGAGFGFGAFGGSRRLMERFDPSVPGSLSHPGTFNNNTVTMAAGLVGLRDVFTPEAARELNARGDRLRDRLNSLFIEYDVAVRATGVGSIMGLHFQRSPIVSGRHIAPAPDKRTLLHLELMLRGFYIARRGYLALPLPVTDTDVASFVDAVADVVATHRRLLR</sequence>
<organism evidence="4 5">
    <name type="scientific">Streptomyces dioscori</name>
    <dbReference type="NCBI Taxonomy" id="2109333"/>
    <lineage>
        <taxon>Bacteria</taxon>
        <taxon>Bacillati</taxon>
        <taxon>Actinomycetota</taxon>
        <taxon>Actinomycetes</taxon>
        <taxon>Kitasatosporales</taxon>
        <taxon>Streptomycetaceae</taxon>
        <taxon>Streptomyces</taxon>
        <taxon>Streptomyces aurantiacus group</taxon>
    </lineage>
</organism>
<comment type="similarity">
    <text evidence="3">Belongs to the class-III pyridoxal-phosphate-dependent aminotransferase family.</text>
</comment>
<dbReference type="EMBL" id="PYBJ01000027">
    <property type="protein sequence ID" value="PSM39016.1"/>
    <property type="molecule type" value="Genomic_DNA"/>
</dbReference>
<keyword evidence="4" id="KW-0032">Aminotransferase</keyword>
<evidence type="ECO:0000256" key="3">
    <source>
        <dbReference type="RuleBase" id="RU003560"/>
    </source>
</evidence>
<dbReference type="PANTHER" id="PTHR43713">
    <property type="entry name" value="GLUTAMATE-1-SEMIALDEHYDE 2,1-AMINOMUTASE"/>
    <property type="match status" value="1"/>
</dbReference>
<dbReference type="Proteomes" id="UP000240429">
    <property type="component" value="Unassembled WGS sequence"/>
</dbReference>